<proteinExistence type="predicted"/>
<sequence length="87" mass="10533">PFSLSNIAMAKTRKEINLAYRRKKKEKYETLESQIKLLESEKSRFEEENRQRRDDFQSLIDKLQGKVEILKEQNKEQKLEFEAEIKN</sequence>
<keyword evidence="2" id="KW-1185">Reference proteome</keyword>
<gene>
    <name evidence="1" type="ORF">SPELUC_LOCUS10150</name>
</gene>
<dbReference type="EMBL" id="CAJVPW010018280">
    <property type="protein sequence ID" value="CAG8680908.1"/>
    <property type="molecule type" value="Genomic_DNA"/>
</dbReference>
<evidence type="ECO:0000313" key="1">
    <source>
        <dbReference type="EMBL" id="CAG8680908.1"/>
    </source>
</evidence>
<accession>A0ACA9NWF1</accession>
<comment type="caution">
    <text evidence="1">The sequence shown here is derived from an EMBL/GenBank/DDBJ whole genome shotgun (WGS) entry which is preliminary data.</text>
</comment>
<protein>
    <submittedName>
        <fullName evidence="1">1644_t:CDS:1</fullName>
    </submittedName>
</protein>
<feature type="non-terminal residue" evidence="1">
    <location>
        <position position="87"/>
    </location>
</feature>
<reference evidence="1" key="1">
    <citation type="submission" date="2021-06" db="EMBL/GenBank/DDBJ databases">
        <authorList>
            <person name="Kallberg Y."/>
            <person name="Tangrot J."/>
            <person name="Rosling A."/>
        </authorList>
    </citation>
    <scope>NUCLEOTIDE SEQUENCE</scope>
    <source>
        <strain evidence="1">28 12/20/2015</strain>
    </source>
</reference>
<organism evidence="1 2">
    <name type="scientific">Cetraspora pellucida</name>
    <dbReference type="NCBI Taxonomy" id="1433469"/>
    <lineage>
        <taxon>Eukaryota</taxon>
        <taxon>Fungi</taxon>
        <taxon>Fungi incertae sedis</taxon>
        <taxon>Mucoromycota</taxon>
        <taxon>Glomeromycotina</taxon>
        <taxon>Glomeromycetes</taxon>
        <taxon>Diversisporales</taxon>
        <taxon>Gigasporaceae</taxon>
        <taxon>Cetraspora</taxon>
    </lineage>
</organism>
<evidence type="ECO:0000313" key="2">
    <source>
        <dbReference type="Proteomes" id="UP000789366"/>
    </source>
</evidence>
<name>A0ACA9NWF1_9GLOM</name>
<dbReference type="Proteomes" id="UP000789366">
    <property type="component" value="Unassembled WGS sequence"/>
</dbReference>
<feature type="non-terminal residue" evidence="1">
    <location>
        <position position="1"/>
    </location>
</feature>